<feature type="domain" description="HTH tetR-type" evidence="6">
    <location>
        <begin position="1"/>
        <end position="61"/>
    </location>
</feature>
<dbReference type="GO" id="GO:0000976">
    <property type="term" value="F:transcription cis-regulatory region binding"/>
    <property type="evidence" value="ECO:0007669"/>
    <property type="project" value="TreeGrafter"/>
</dbReference>
<keyword evidence="2" id="KW-0805">Transcription regulation</keyword>
<dbReference type="GO" id="GO:0003700">
    <property type="term" value="F:DNA-binding transcription factor activity"/>
    <property type="evidence" value="ECO:0007669"/>
    <property type="project" value="TreeGrafter"/>
</dbReference>
<dbReference type="AlphaFoldDB" id="A0A0C1LLE5"/>
<dbReference type="SUPFAM" id="SSF46689">
    <property type="entry name" value="Homeodomain-like"/>
    <property type="match status" value="1"/>
</dbReference>
<dbReference type="InterPro" id="IPR009057">
    <property type="entry name" value="Homeodomain-like_sf"/>
</dbReference>
<keyword evidence="3 5" id="KW-0238">DNA-binding</keyword>
<feature type="DNA-binding region" description="H-T-H motif" evidence="5">
    <location>
        <begin position="24"/>
        <end position="43"/>
    </location>
</feature>
<proteinExistence type="predicted"/>
<dbReference type="EMBL" id="JSVC01000002">
    <property type="protein sequence ID" value="KIC96173.1"/>
    <property type="molecule type" value="Genomic_DNA"/>
</dbReference>
<keyword evidence="1" id="KW-0678">Repressor</keyword>
<dbReference type="Gene3D" id="1.10.357.10">
    <property type="entry name" value="Tetracycline Repressor, domain 2"/>
    <property type="match status" value="1"/>
</dbReference>
<dbReference type="PANTHER" id="PTHR30055">
    <property type="entry name" value="HTH-TYPE TRANSCRIPTIONAL REGULATOR RUTR"/>
    <property type="match status" value="1"/>
</dbReference>
<dbReference type="FunFam" id="1.10.10.60:FF:000141">
    <property type="entry name" value="TetR family transcriptional regulator"/>
    <property type="match status" value="1"/>
</dbReference>
<sequence>MDNRERILARAKDLFMQYGIRSVSMDDIASEIGISKKTIYQYFADKEELVSAVILFKIGESKTRCDLDRQQSINAIDEMFRAMEMAEQMFRTMNPSVIPDLRKYHPVAYTHFEKHKNDYLYNVIRTNLVKGIGEELYRPELNVEIIARLRLDSMLMPFDQSFLVRQKATLADVEQQVIEHYLFGIVTLKGYKLVLKYQQKRKKI</sequence>
<evidence type="ECO:0000256" key="3">
    <source>
        <dbReference type="ARBA" id="ARBA00023125"/>
    </source>
</evidence>
<accession>A0A0C1LLE5</accession>
<protein>
    <recommendedName>
        <fullName evidence="6">HTH tetR-type domain-containing protein</fullName>
    </recommendedName>
</protein>
<dbReference type="PROSITE" id="PS50977">
    <property type="entry name" value="HTH_TETR_2"/>
    <property type="match status" value="1"/>
</dbReference>
<organism evidence="7 8">
    <name type="scientific">Flavihumibacter solisilvae</name>
    <dbReference type="NCBI Taxonomy" id="1349421"/>
    <lineage>
        <taxon>Bacteria</taxon>
        <taxon>Pseudomonadati</taxon>
        <taxon>Bacteroidota</taxon>
        <taxon>Chitinophagia</taxon>
        <taxon>Chitinophagales</taxon>
        <taxon>Chitinophagaceae</taxon>
        <taxon>Flavihumibacter</taxon>
    </lineage>
</organism>
<evidence type="ECO:0000313" key="7">
    <source>
        <dbReference type="EMBL" id="KIC96173.1"/>
    </source>
</evidence>
<reference evidence="7 8" key="1">
    <citation type="submission" date="2014-11" db="EMBL/GenBank/DDBJ databases">
        <title>Genome sequence of Flavihumibacter solisilvae 3-3.</title>
        <authorList>
            <person name="Zhou G."/>
            <person name="Li M."/>
            <person name="Wang G."/>
        </authorList>
    </citation>
    <scope>NUCLEOTIDE SEQUENCE [LARGE SCALE GENOMIC DNA]</scope>
    <source>
        <strain evidence="7 8">3-3</strain>
    </source>
</reference>
<gene>
    <name evidence="7" type="ORF">OI18_02345</name>
</gene>
<dbReference type="Proteomes" id="UP000031408">
    <property type="component" value="Unassembled WGS sequence"/>
</dbReference>
<dbReference type="Pfam" id="PF00440">
    <property type="entry name" value="TetR_N"/>
    <property type="match status" value="1"/>
</dbReference>
<keyword evidence="8" id="KW-1185">Reference proteome</keyword>
<evidence type="ECO:0000259" key="6">
    <source>
        <dbReference type="PROSITE" id="PS50977"/>
    </source>
</evidence>
<dbReference type="STRING" id="1349421.OI18_02345"/>
<evidence type="ECO:0000256" key="1">
    <source>
        <dbReference type="ARBA" id="ARBA00022491"/>
    </source>
</evidence>
<dbReference type="PRINTS" id="PR00455">
    <property type="entry name" value="HTHTETR"/>
</dbReference>
<evidence type="ECO:0000313" key="8">
    <source>
        <dbReference type="Proteomes" id="UP000031408"/>
    </source>
</evidence>
<evidence type="ECO:0000256" key="4">
    <source>
        <dbReference type="ARBA" id="ARBA00023163"/>
    </source>
</evidence>
<evidence type="ECO:0000256" key="2">
    <source>
        <dbReference type="ARBA" id="ARBA00023015"/>
    </source>
</evidence>
<comment type="caution">
    <text evidence="7">The sequence shown here is derived from an EMBL/GenBank/DDBJ whole genome shotgun (WGS) entry which is preliminary data.</text>
</comment>
<name>A0A0C1LLE5_9BACT</name>
<keyword evidence="4" id="KW-0804">Transcription</keyword>
<evidence type="ECO:0000256" key="5">
    <source>
        <dbReference type="PROSITE-ProRule" id="PRU00335"/>
    </source>
</evidence>
<dbReference type="InterPro" id="IPR001647">
    <property type="entry name" value="HTH_TetR"/>
</dbReference>
<dbReference type="PANTHER" id="PTHR30055:SF175">
    <property type="entry name" value="HTH-TYPE TRANSCRIPTIONAL REPRESSOR KSTR2"/>
    <property type="match status" value="1"/>
</dbReference>
<dbReference type="InterPro" id="IPR050109">
    <property type="entry name" value="HTH-type_TetR-like_transc_reg"/>
</dbReference>